<organism evidence="12 13">
    <name type="scientific">Salipaludibacillus aurantiacus</name>
    <dbReference type="NCBI Taxonomy" id="1601833"/>
    <lineage>
        <taxon>Bacteria</taxon>
        <taxon>Bacillati</taxon>
        <taxon>Bacillota</taxon>
        <taxon>Bacilli</taxon>
        <taxon>Bacillales</taxon>
        <taxon>Bacillaceae</taxon>
    </lineage>
</organism>
<evidence type="ECO:0000256" key="3">
    <source>
        <dbReference type="ARBA" id="ARBA00022679"/>
    </source>
</evidence>
<dbReference type="InterPro" id="IPR014119">
    <property type="entry name" value="GerC3_HepT"/>
</dbReference>
<evidence type="ECO:0000256" key="10">
    <source>
        <dbReference type="ARBA" id="ARBA00070472"/>
    </source>
</evidence>
<dbReference type="PROSITE" id="PS00444">
    <property type="entry name" value="POLYPRENYL_SYNTHASE_2"/>
    <property type="match status" value="1"/>
</dbReference>
<dbReference type="InterPro" id="IPR000092">
    <property type="entry name" value="Polyprenyl_synt"/>
</dbReference>
<evidence type="ECO:0000256" key="8">
    <source>
        <dbReference type="ARBA" id="ARBA00065985"/>
    </source>
</evidence>
<evidence type="ECO:0000256" key="2">
    <source>
        <dbReference type="ARBA" id="ARBA00006706"/>
    </source>
</evidence>
<dbReference type="AlphaFoldDB" id="A0A1H9P885"/>
<dbReference type="CDD" id="cd00685">
    <property type="entry name" value="Trans_IPPS_HT"/>
    <property type="match status" value="1"/>
</dbReference>
<dbReference type="GO" id="GO:0000010">
    <property type="term" value="F:heptaprenyl diphosphate synthase activity"/>
    <property type="evidence" value="ECO:0007669"/>
    <property type="project" value="UniProtKB-EC"/>
</dbReference>
<comment type="cofactor">
    <cofactor evidence="1">
        <name>Mg(2+)</name>
        <dbReference type="ChEBI" id="CHEBI:18420"/>
    </cofactor>
</comment>
<dbReference type="FunFam" id="1.10.600.10:FF:000014">
    <property type="entry name" value="Heptaprenyl diphosphate synthase component II"/>
    <property type="match status" value="1"/>
</dbReference>
<evidence type="ECO:0000313" key="13">
    <source>
        <dbReference type="Proteomes" id="UP000198571"/>
    </source>
</evidence>
<dbReference type="PANTHER" id="PTHR12001">
    <property type="entry name" value="GERANYLGERANYL PYROPHOSPHATE SYNTHASE"/>
    <property type="match status" value="1"/>
</dbReference>
<dbReference type="Pfam" id="PF00348">
    <property type="entry name" value="polyprenyl_synt"/>
    <property type="match status" value="1"/>
</dbReference>
<dbReference type="GO" id="GO:0046872">
    <property type="term" value="F:metal ion binding"/>
    <property type="evidence" value="ECO:0007669"/>
    <property type="project" value="UniProtKB-KW"/>
</dbReference>
<evidence type="ECO:0000256" key="5">
    <source>
        <dbReference type="ARBA" id="ARBA00022842"/>
    </source>
</evidence>
<keyword evidence="4" id="KW-0479">Metal-binding</keyword>
<dbReference type="PROSITE" id="PS00723">
    <property type="entry name" value="POLYPRENYL_SYNTHASE_1"/>
    <property type="match status" value="1"/>
</dbReference>
<evidence type="ECO:0000256" key="1">
    <source>
        <dbReference type="ARBA" id="ARBA00001946"/>
    </source>
</evidence>
<reference evidence="13" key="1">
    <citation type="submission" date="2016-10" db="EMBL/GenBank/DDBJ databases">
        <authorList>
            <person name="Varghese N."/>
            <person name="Submissions S."/>
        </authorList>
    </citation>
    <scope>NUCLEOTIDE SEQUENCE [LARGE SCALE GENOMIC DNA]</scope>
    <source>
        <strain evidence="13">S9</strain>
    </source>
</reference>
<name>A0A1H9P885_9BACI</name>
<evidence type="ECO:0000256" key="11">
    <source>
        <dbReference type="RuleBase" id="RU004466"/>
    </source>
</evidence>
<comment type="catalytic activity">
    <reaction evidence="6">
        <text>4 isopentenyl diphosphate + (2E,6E)-farnesyl diphosphate = all-trans-heptaprenyl diphosphate + 4 diphosphate</text>
        <dbReference type="Rhea" id="RHEA:27794"/>
        <dbReference type="ChEBI" id="CHEBI:33019"/>
        <dbReference type="ChEBI" id="CHEBI:58206"/>
        <dbReference type="ChEBI" id="CHEBI:128769"/>
        <dbReference type="ChEBI" id="CHEBI:175763"/>
        <dbReference type="EC" id="2.5.1.30"/>
    </reaction>
</comment>
<dbReference type="SUPFAM" id="SSF48576">
    <property type="entry name" value="Terpenoid synthases"/>
    <property type="match status" value="1"/>
</dbReference>
<dbReference type="SFLD" id="SFLDS00005">
    <property type="entry name" value="Isoprenoid_Synthase_Type_I"/>
    <property type="match status" value="1"/>
</dbReference>
<evidence type="ECO:0000313" key="12">
    <source>
        <dbReference type="EMBL" id="SER44422.1"/>
    </source>
</evidence>
<proteinExistence type="inferred from homology"/>
<dbReference type="EMBL" id="FOGT01000001">
    <property type="protein sequence ID" value="SER44422.1"/>
    <property type="molecule type" value="Genomic_DNA"/>
</dbReference>
<sequence length="323" mass="36743">MKLTDIYWYLRPDIIKIEKEIENNIDARHPVLEEASSHLLKAGGKRIRPVFVLLAAQFGNYDLNTIKHVAVPLELIHMGSLVHDDVIDDAELRRGKKTIKSKWDNRVAMYTGDYIFAKAIELATYSDNPELHHILADAMVEMCIGEVEQIRDQFNWQQNFRIYLRRIRRKTALLISVSCQLGALVAGAAPEVQRQLKRYGYYVGMAFQITDDILDFVGTEKELGKPAGSDLAQGNVTLPALYAMERDRRLNYKIVSFLQQSGTEAIDMKSVIQQIKQTGAIHYSKKVADMYLNKALTALEPLPESQAKEALTQIAKYIGDRKF</sequence>
<dbReference type="STRING" id="1601833.SAMN05518684_101190"/>
<dbReference type="InterPro" id="IPR008949">
    <property type="entry name" value="Isoprenoid_synthase_dom_sf"/>
</dbReference>
<keyword evidence="5" id="KW-0460">Magnesium</keyword>
<accession>A0A1H9P885</accession>
<dbReference type="OrthoDB" id="9805316at2"/>
<evidence type="ECO:0000256" key="7">
    <source>
        <dbReference type="ARBA" id="ARBA00055604"/>
    </source>
</evidence>
<comment type="similarity">
    <text evidence="2 11">Belongs to the FPP/GGPP synthase family.</text>
</comment>
<dbReference type="NCBIfam" id="TIGR02748">
    <property type="entry name" value="GerC3_HepT"/>
    <property type="match status" value="1"/>
</dbReference>
<keyword evidence="13" id="KW-1185">Reference proteome</keyword>
<protein>
    <recommendedName>
        <fullName evidence="10">Heptaprenyl diphosphate synthase component 2</fullName>
        <ecNumber evidence="9">2.5.1.30</ecNumber>
    </recommendedName>
</protein>
<evidence type="ECO:0000256" key="6">
    <source>
        <dbReference type="ARBA" id="ARBA00050780"/>
    </source>
</evidence>
<evidence type="ECO:0000256" key="4">
    <source>
        <dbReference type="ARBA" id="ARBA00022723"/>
    </source>
</evidence>
<gene>
    <name evidence="12" type="ORF">SAMN05518684_101190</name>
</gene>
<evidence type="ECO:0000256" key="9">
    <source>
        <dbReference type="ARBA" id="ARBA00066444"/>
    </source>
</evidence>
<dbReference type="EC" id="2.5.1.30" evidence="9"/>
<dbReference type="Proteomes" id="UP000198571">
    <property type="component" value="Unassembled WGS sequence"/>
</dbReference>
<keyword evidence="3 11" id="KW-0808">Transferase</keyword>
<dbReference type="InterPro" id="IPR033749">
    <property type="entry name" value="Polyprenyl_synt_CS"/>
</dbReference>
<comment type="function">
    <text evidence="7">Supplies heptaprenyl diphosphate, the precursor for the side chain of the isoprenoid quinone menaquinone-7 (MQ-7).</text>
</comment>
<dbReference type="RefSeq" id="WP_093047131.1">
    <property type="nucleotide sequence ID" value="NZ_FOGT01000001.1"/>
</dbReference>
<dbReference type="PANTHER" id="PTHR12001:SF69">
    <property type="entry name" value="ALL TRANS-POLYPRENYL-DIPHOSPHATE SYNTHASE PDSS1"/>
    <property type="match status" value="1"/>
</dbReference>
<dbReference type="Gene3D" id="1.10.600.10">
    <property type="entry name" value="Farnesyl Diphosphate Synthase"/>
    <property type="match status" value="1"/>
</dbReference>
<dbReference type="GO" id="GO:0008299">
    <property type="term" value="P:isoprenoid biosynthetic process"/>
    <property type="evidence" value="ECO:0007669"/>
    <property type="project" value="InterPro"/>
</dbReference>
<comment type="subunit">
    <text evidence="8">Heterodimer of component I and II.</text>
</comment>